<dbReference type="Pfam" id="PF07394">
    <property type="entry name" value="DUF1501"/>
    <property type="match status" value="1"/>
</dbReference>
<keyword evidence="2" id="KW-0472">Membrane</keyword>
<protein>
    <recommendedName>
        <fullName evidence="3">Secretion system C-terminal sorting domain-containing protein</fullName>
    </recommendedName>
</protein>
<dbReference type="PROSITE" id="PS51318">
    <property type="entry name" value="TAT"/>
    <property type="match status" value="1"/>
</dbReference>
<gene>
    <name evidence="4" type="ORF">BTO18_10725</name>
</gene>
<evidence type="ECO:0000259" key="3">
    <source>
        <dbReference type="Pfam" id="PF18962"/>
    </source>
</evidence>
<dbReference type="OrthoDB" id="9779968at2"/>
<dbReference type="Proteomes" id="UP000238882">
    <property type="component" value="Unassembled WGS sequence"/>
</dbReference>
<keyword evidence="2" id="KW-0812">Transmembrane</keyword>
<feature type="transmembrane region" description="Helical" evidence="2">
    <location>
        <begin position="12"/>
        <end position="34"/>
    </location>
</feature>
<dbReference type="AlphaFoldDB" id="A0A2S7WQ97"/>
<keyword evidence="1" id="KW-0732">Signal</keyword>
<accession>A0A2S7WQ97</accession>
<dbReference type="RefSeq" id="WP_105016210.1">
    <property type="nucleotide sequence ID" value="NZ_MSCN01000001.1"/>
</dbReference>
<comment type="caution">
    <text evidence="4">The sequence shown here is derived from an EMBL/GenBank/DDBJ whole genome shotgun (WGS) entry which is preliminary data.</text>
</comment>
<organism evidence="4 5">
    <name type="scientific">Polaribacter porphyrae</name>
    <dbReference type="NCBI Taxonomy" id="1137780"/>
    <lineage>
        <taxon>Bacteria</taxon>
        <taxon>Pseudomonadati</taxon>
        <taxon>Bacteroidota</taxon>
        <taxon>Flavobacteriia</taxon>
        <taxon>Flavobacteriales</taxon>
        <taxon>Flavobacteriaceae</taxon>
    </lineage>
</organism>
<evidence type="ECO:0000256" key="2">
    <source>
        <dbReference type="SAM" id="Phobius"/>
    </source>
</evidence>
<dbReference type="InterPro" id="IPR006311">
    <property type="entry name" value="TAT_signal"/>
</dbReference>
<feature type="domain" description="Secretion system C-terminal sorting" evidence="3">
    <location>
        <begin position="448"/>
        <end position="522"/>
    </location>
</feature>
<dbReference type="EMBL" id="MSCN01000001">
    <property type="protein sequence ID" value="PQJ79616.1"/>
    <property type="molecule type" value="Genomic_DNA"/>
</dbReference>
<dbReference type="PANTHER" id="PTHR43737">
    <property type="entry name" value="BLL7424 PROTEIN"/>
    <property type="match status" value="1"/>
</dbReference>
<evidence type="ECO:0000313" key="4">
    <source>
        <dbReference type="EMBL" id="PQJ79616.1"/>
    </source>
</evidence>
<keyword evidence="5" id="KW-1185">Reference proteome</keyword>
<dbReference type="NCBIfam" id="TIGR04183">
    <property type="entry name" value="Por_Secre_tail"/>
    <property type="match status" value="1"/>
</dbReference>
<dbReference type="InterPro" id="IPR026444">
    <property type="entry name" value="Secre_tail"/>
</dbReference>
<evidence type="ECO:0000256" key="1">
    <source>
        <dbReference type="ARBA" id="ARBA00022729"/>
    </source>
</evidence>
<dbReference type="InterPro" id="IPR010869">
    <property type="entry name" value="DUF1501"/>
</dbReference>
<name>A0A2S7WQ97_9FLAO</name>
<reference evidence="4 5" key="1">
    <citation type="submission" date="2016-12" db="EMBL/GenBank/DDBJ databases">
        <title>Trade-off between light-utilization and light-protection in marine flavobacteria.</title>
        <authorList>
            <person name="Kumagai Y."/>
            <person name="Yoshizawa S."/>
            <person name="Kogure K."/>
            <person name="Iwasaki W."/>
        </authorList>
    </citation>
    <scope>NUCLEOTIDE SEQUENCE [LARGE SCALE GENOMIC DNA]</scope>
    <source>
        <strain evidence="4 5">NBRC 108759</strain>
    </source>
</reference>
<keyword evidence="2" id="KW-1133">Transmembrane helix</keyword>
<sequence>MGKNQKLNRRDFIKLSSIASASLPIALSGFPIYANEKPKAFQFSSDNNNVLVLIQLQGGNDGLNTIFDLNQYDNLQNVRSNIIIPDTDLLTVDSTTRFHPAMSGIQEIWNQEKLGIIQNVGYPNQNRSHFRSTDIWHSASDANEYISSGWIGRFFDINHNAFPEGYPNENNPHPFAITVGKVVSETCQGTSTNFSMALEDPDNPGTALVSNTGKIPNNCYSNALSFVNDTIKQTNAYAEGIKNASNSGNNVSDKYTSSDLSEKLKHVAKLISGGLQTKVYVVQIGGFDNHDNQVVEGETTTGKHAVLLQELSDAMLAFQDDLKLLNIDNRVLGMTYSEFGRRIRSNAGLGTDHGTAAPLFVFGNCAKNQVLGDAPEINTQVDDQEGIQMQYDFRNVYSTILTDWLGATKSESNAVLFDSFDALPLFKSGCSAALSTDNVLLSTSEVKVYPNPTADFINIKFFGNNENLRITLYNSIGAIVKQIANKKYSSIQHTIKINISSLPKGNYFIHYQSKNVSKTKKILKY</sequence>
<evidence type="ECO:0000313" key="5">
    <source>
        <dbReference type="Proteomes" id="UP000238882"/>
    </source>
</evidence>
<proteinExistence type="predicted"/>
<dbReference type="PANTHER" id="PTHR43737:SF1">
    <property type="entry name" value="DUF1501 DOMAIN-CONTAINING PROTEIN"/>
    <property type="match status" value="1"/>
</dbReference>
<dbReference type="Pfam" id="PF18962">
    <property type="entry name" value="Por_Secre_tail"/>
    <property type="match status" value="1"/>
</dbReference>